<organism evidence="13 14">
    <name type="scientific">Danaus chrysippus</name>
    <name type="common">African queen</name>
    <dbReference type="NCBI Taxonomy" id="151541"/>
    <lineage>
        <taxon>Eukaryota</taxon>
        <taxon>Metazoa</taxon>
        <taxon>Ecdysozoa</taxon>
        <taxon>Arthropoda</taxon>
        <taxon>Hexapoda</taxon>
        <taxon>Insecta</taxon>
        <taxon>Pterygota</taxon>
        <taxon>Neoptera</taxon>
        <taxon>Endopterygota</taxon>
        <taxon>Lepidoptera</taxon>
        <taxon>Glossata</taxon>
        <taxon>Ditrysia</taxon>
        <taxon>Papilionoidea</taxon>
        <taxon>Nymphalidae</taxon>
        <taxon>Danainae</taxon>
        <taxon>Danaini</taxon>
        <taxon>Danaina</taxon>
        <taxon>Danaus</taxon>
        <taxon>Anosia</taxon>
    </lineage>
</organism>
<accession>A0A8J2R213</accession>
<dbReference type="SMART" id="SM00020">
    <property type="entry name" value="Tryp_SPc"/>
    <property type="match status" value="2"/>
</dbReference>
<evidence type="ECO:0000256" key="1">
    <source>
        <dbReference type="ARBA" id="ARBA00004613"/>
    </source>
</evidence>
<dbReference type="EMBL" id="CAKASE010000076">
    <property type="protein sequence ID" value="CAG9577624.1"/>
    <property type="molecule type" value="Genomic_DNA"/>
</dbReference>
<dbReference type="SUPFAM" id="SSF50494">
    <property type="entry name" value="Trypsin-like serine proteases"/>
    <property type="match status" value="2"/>
</dbReference>
<dbReference type="EC" id="3.4.21.4" evidence="10"/>
<keyword evidence="4" id="KW-0732">Signal</keyword>
<evidence type="ECO:0000259" key="12">
    <source>
        <dbReference type="PROSITE" id="PS50240"/>
    </source>
</evidence>
<dbReference type="GO" id="GO:0016485">
    <property type="term" value="P:protein processing"/>
    <property type="evidence" value="ECO:0007669"/>
    <property type="project" value="UniProtKB-ARBA"/>
</dbReference>
<dbReference type="Pfam" id="PF00089">
    <property type="entry name" value="Trypsin"/>
    <property type="match status" value="2"/>
</dbReference>
<dbReference type="OrthoDB" id="6380398at2759"/>
<dbReference type="InterPro" id="IPR009003">
    <property type="entry name" value="Peptidase_S1_PA"/>
</dbReference>
<evidence type="ECO:0000256" key="10">
    <source>
        <dbReference type="ARBA" id="ARBA00038868"/>
    </source>
</evidence>
<dbReference type="InterPro" id="IPR018114">
    <property type="entry name" value="TRYPSIN_HIS"/>
</dbReference>
<comment type="caution">
    <text evidence="13">The sequence shown here is derived from an EMBL/GenBank/DDBJ whole genome shotgun (WGS) entry which is preliminary data.</text>
</comment>
<comment type="catalytic activity">
    <reaction evidence="9">
        <text>Preferential cleavage: Arg-|-Xaa, Lys-|-Xaa.</text>
        <dbReference type="EC" id="3.4.21.4"/>
    </reaction>
</comment>
<dbReference type="InterPro" id="IPR001314">
    <property type="entry name" value="Peptidase_S1A"/>
</dbReference>
<proteinExistence type="predicted"/>
<dbReference type="AlphaFoldDB" id="A0A8J2R213"/>
<keyword evidence="7" id="KW-0865">Zymogen</keyword>
<dbReference type="Gene3D" id="2.40.10.10">
    <property type="entry name" value="Trypsin-like serine proteases"/>
    <property type="match status" value="2"/>
</dbReference>
<dbReference type="FunFam" id="2.40.10.10:FF:000047">
    <property type="entry name" value="Trypsin eta"/>
    <property type="match status" value="1"/>
</dbReference>
<keyword evidence="3 11" id="KW-0645">Protease</keyword>
<evidence type="ECO:0000313" key="13">
    <source>
        <dbReference type="EMBL" id="CAG9577624.1"/>
    </source>
</evidence>
<dbReference type="PROSITE" id="PS00135">
    <property type="entry name" value="TRYPSIN_SER"/>
    <property type="match status" value="2"/>
</dbReference>
<keyword evidence="8" id="KW-1015">Disulfide bond</keyword>
<dbReference type="GO" id="GO:0004252">
    <property type="term" value="F:serine-type endopeptidase activity"/>
    <property type="evidence" value="ECO:0007669"/>
    <property type="project" value="UniProtKB-EC"/>
</dbReference>
<dbReference type="GO" id="GO:0005576">
    <property type="term" value="C:extracellular region"/>
    <property type="evidence" value="ECO:0007669"/>
    <property type="project" value="UniProtKB-SubCell"/>
</dbReference>
<evidence type="ECO:0000256" key="9">
    <source>
        <dbReference type="ARBA" id="ARBA00036320"/>
    </source>
</evidence>
<name>A0A8J2R213_9NEOP</name>
<evidence type="ECO:0000256" key="3">
    <source>
        <dbReference type="ARBA" id="ARBA00022670"/>
    </source>
</evidence>
<dbReference type="PANTHER" id="PTHR24252:SF7">
    <property type="entry name" value="HYALIN"/>
    <property type="match status" value="1"/>
</dbReference>
<dbReference type="Proteomes" id="UP000789524">
    <property type="component" value="Unassembled WGS sequence"/>
</dbReference>
<evidence type="ECO:0000256" key="4">
    <source>
        <dbReference type="ARBA" id="ARBA00022729"/>
    </source>
</evidence>
<dbReference type="InterPro" id="IPR043504">
    <property type="entry name" value="Peptidase_S1_PA_chymotrypsin"/>
</dbReference>
<feature type="domain" description="Peptidase S1" evidence="12">
    <location>
        <begin position="440"/>
        <end position="692"/>
    </location>
</feature>
<dbReference type="PROSITE" id="PS50240">
    <property type="entry name" value="TRYPSIN_DOM"/>
    <property type="match status" value="2"/>
</dbReference>
<keyword evidence="14" id="KW-1185">Reference proteome</keyword>
<dbReference type="InterPro" id="IPR033116">
    <property type="entry name" value="TRYPSIN_SER"/>
</dbReference>
<dbReference type="FunFam" id="2.40.10.10:FF:000146">
    <property type="entry name" value="Serine protease 53"/>
    <property type="match status" value="1"/>
</dbReference>
<keyword evidence="6 11" id="KW-0720">Serine protease</keyword>
<evidence type="ECO:0000256" key="6">
    <source>
        <dbReference type="ARBA" id="ARBA00022825"/>
    </source>
</evidence>
<reference evidence="13" key="1">
    <citation type="submission" date="2021-09" db="EMBL/GenBank/DDBJ databases">
        <authorList>
            <person name="Martin H S."/>
        </authorList>
    </citation>
    <scope>NUCLEOTIDE SEQUENCE</scope>
</reference>
<dbReference type="PROSITE" id="PS00134">
    <property type="entry name" value="TRYPSIN_HIS"/>
    <property type="match status" value="2"/>
</dbReference>
<protein>
    <recommendedName>
        <fullName evidence="10">trypsin</fullName>
        <ecNumber evidence="10">3.4.21.4</ecNumber>
    </recommendedName>
</protein>
<keyword evidence="2" id="KW-0964">Secreted</keyword>
<evidence type="ECO:0000256" key="5">
    <source>
        <dbReference type="ARBA" id="ARBA00022801"/>
    </source>
</evidence>
<evidence type="ECO:0000256" key="8">
    <source>
        <dbReference type="ARBA" id="ARBA00023157"/>
    </source>
</evidence>
<dbReference type="CDD" id="cd00190">
    <property type="entry name" value="Tryp_SPc"/>
    <property type="match status" value="2"/>
</dbReference>
<feature type="domain" description="Peptidase S1" evidence="12">
    <location>
        <begin position="97"/>
        <end position="349"/>
    </location>
</feature>
<dbReference type="PANTHER" id="PTHR24252">
    <property type="entry name" value="ACROSIN-RELATED"/>
    <property type="match status" value="1"/>
</dbReference>
<evidence type="ECO:0000256" key="11">
    <source>
        <dbReference type="RuleBase" id="RU363034"/>
    </source>
</evidence>
<comment type="subcellular location">
    <subcellularLocation>
        <location evidence="1">Secreted</location>
    </subcellularLocation>
</comment>
<evidence type="ECO:0000313" key="14">
    <source>
        <dbReference type="Proteomes" id="UP000789524"/>
    </source>
</evidence>
<dbReference type="InterPro" id="IPR001254">
    <property type="entry name" value="Trypsin_dom"/>
</dbReference>
<gene>
    <name evidence="13" type="ORF">DCHRY22_LOCUS12438</name>
</gene>
<evidence type="ECO:0000256" key="7">
    <source>
        <dbReference type="ARBA" id="ARBA00023145"/>
    </source>
</evidence>
<evidence type="ECO:0000256" key="2">
    <source>
        <dbReference type="ARBA" id="ARBA00022525"/>
    </source>
</evidence>
<dbReference type="PRINTS" id="PR00722">
    <property type="entry name" value="CHYMOTRYPSIN"/>
</dbReference>
<keyword evidence="5 11" id="KW-0378">Hydrolase</keyword>
<sequence>MGKLSNGITPTFCSRNRQSVTVCCSDDSSILNTANNRKQQLSNQQTVSKDGRRLSEIKCEEYSKRVYETVGYIALVPDPETMSISAPKCDYNGVELIVGGEDAETGEFPHMAAIGWINLEGTYSFLCGGSLISSKFILTAAHCTRYSKMREPKPVIVRLGDQNLNTSVSDGASPIEVPIKNIIKHPLYKSPGKYHDIALLELLSDVDFDSSIRPACLWNRADFPGHTKAVATGWGVVDPRTQRTSDELQKVSLTLLENDFCNILLKTKRNRLWMEGFTADQLCAGELRGGKDTCQGDSGSPLQVVSRENKCVFHIVGITSFGHKCAQSGSPAVYTRVSSYLDWIESVVLNRIIPTFCQRFETTVVVCCSDNTLTFGSVNVPPPIQPLRLPSPQPVPKPTNNELRLSERKCAEYSNDVVENIDDTGGIKTSKCDYNKQHLIVGGEDAERGEFPHMAAIGWINLEGTYSFLCGGSLISPKFVMTAAHCSKYAKMRIPRPVIVRLGDQNINTEKFDGANPIDVKIKRILNHPLYKSPGKYNDIMLLELETEVKFEAAIRPACLWSQPDFEEYTTAVAIGWGITDPRTQRTSDELRKVSLSLFNNTFCKSVLTPKRNRNWPDGFRDTQVCAGELRGGKDTCQGDSGSPLQVVSKQNKCVFYVVAITSFGPGCALKGTPAIYTRVSSYLDWIESVVWPEG</sequence>